<dbReference type="InterPro" id="IPR023186">
    <property type="entry name" value="IUNH"/>
</dbReference>
<dbReference type="GO" id="GO:0006152">
    <property type="term" value="P:purine nucleoside catabolic process"/>
    <property type="evidence" value="ECO:0007669"/>
    <property type="project" value="TreeGrafter"/>
</dbReference>
<proteinExistence type="predicted"/>
<evidence type="ECO:0000256" key="2">
    <source>
        <dbReference type="ARBA" id="ARBA00023295"/>
    </source>
</evidence>
<keyword evidence="1 4" id="KW-0378">Hydrolase</keyword>
<organism evidence="4 5">
    <name type="scientific">Puniceispirillum marinum (strain IMCC1322)</name>
    <dbReference type="NCBI Taxonomy" id="488538"/>
    <lineage>
        <taxon>Bacteria</taxon>
        <taxon>Pseudomonadati</taxon>
        <taxon>Pseudomonadota</taxon>
        <taxon>Alphaproteobacteria</taxon>
        <taxon>Candidatus Puniceispirillales</taxon>
        <taxon>Candidatus Puniceispirillaceae</taxon>
        <taxon>Candidatus Puniceispirillum</taxon>
    </lineage>
</organism>
<dbReference type="Pfam" id="PF01156">
    <property type="entry name" value="IU_nuc_hydro"/>
    <property type="match status" value="1"/>
</dbReference>
<evidence type="ECO:0000313" key="5">
    <source>
        <dbReference type="Proteomes" id="UP000007460"/>
    </source>
</evidence>
<dbReference type="PANTHER" id="PTHR12304">
    <property type="entry name" value="INOSINE-URIDINE PREFERRING NUCLEOSIDE HYDROLASE"/>
    <property type="match status" value="1"/>
</dbReference>
<dbReference type="KEGG" id="apb:SAR116_1604"/>
<name>D5BUA0_PUNMI</name>
<dbReference type="GO" id="GO:0005829">
    <property type="term" value="C:cytosol"/>
    <property type="evidence" value="ECO:0007669"/>
    <property type="project" value="TreeGrafter"/>
</dbReference>
<evidence type="ECO:0000259" key="3">
    <source>
        <dbReference type="Pfam" id="PF01156"/>
    </source>
</evidence>
<feature type="domain" description="Inosine/uridine-preferring nucleoside hydrolase" evidence="3">
    <location>
        <begin position="9"/>
        <end position="300"/>
    </location>
</feature>
<keyword evidence="2 4" id="KW-0326">Glycosidase</keyword>
<dbReference type="CDD" id="cd02650">
    <property type="entry name" value="nuc_hydro_CaPnhB"/>
    <property type="match status" value="1"/>
</dbReference>
<dbReference type="SUPFAM" id="SSF53590">
    <property type="entry name" value="Nucleoside hydrolase"/>
    <property type="match status" value="1"/>
</dbReference>
<dbReference type="InterPro" id="IPR001910">
    <property type="entry name" value="Inosine/uridine_hydrolase_dom"/>
</dbReference>
<dbReference type="GO" id="GO:0008477">
    <property type="term" value="F:purine nucleosidase activity"/>
    <property type="evidence" value="ECO:0007669"/>
    <property type="project" value="TreeGrafter"/>
</dbReference>
<protein>
    <submittedName>
        <fullName evidence="4">Inosine/uridine-preferring nucleoside hydrolase</fullName>
        <ecNumber evidence="4">3.2.2.-</ecNumber>
    </submittedName>
</protein>
<dbReference type="HOGENOM" id="CLU_036838_2_1_5"/>
<accession>D5BUA0</accession>
<reference evidence="4 5" key="1">
    <citation type="journal article" date="2010" name="J. Bacteriol.">
        <title>Complete genome sequence of "Candidatus Puniceispirillum marinum" IMCC1322, a representative of the SAR116 clade in the Alphaproteobacteria.</title>
        <authorList>
            <person name="Oh H.M."/>
            <person name="Kwon K.K."/>
            <person name="Kang I."/>
            <person name="Kang S.G."/>
            <person name="Lee J.H."/>
            <person name="Kim S.J."/>
            <person name="Cho J.C."/>
        </authorList>
    </citation>
    <scope>NUCLEOTIDE SEQUENCE [LARGE SCALE GENOMIC DNA]</scope>
    <source>
        <strain evidence="4 5">IMCC1322</strain>
    </source>
</reference>
<dbReference type="AlphaFoldDB" id="D5BUA0"/>
<dbReference type="PANTHER" id="PTHR12304:SF4">
    <property type="entry name" value="URIDINE NUCLEOSIDASE"/>
    <property type="match status" value="1"/>
</dbReference>
<evidence type="ECO:0000256" key="1">
    <source>
        <dbReference type="ARBA" id="ARBA00022801"/>
    </source>
</evidence>
<dbReference type="eggNOG" id="COG1957">
    <property type="taxonomic scope" value="Bacteria"/>
</dbReference>
<gene>
    <name evidence="4" type="ordered locus">SAR116_1604</name>
</gene>
<dbReference type="InterPro" id="IPR036452">
    <property type="entry name" value="Ribo_hydro-like"/>
</dbReference>
<evidence type="ECO:0000313" key="4">
    <source>
        <dbReference type="EMBL" id="ADE39847.1"/>
    </source>
</evidence>
<dbReference type="Proteomes" id="UP000007460">
    <property type="component" value="Chromosome"/>
</dbReference>
<dbReference type="EMBL" id="CP001751">
    <property type="protein sequence ID" value="ADE39847.1"/>
    <property type="molecule type" value="Genomic_DNA"/>
</dbReference>
<dbReference type="STRING" id="488538.SAR116_1604"/>
<keyword evidence="5" id="KW-1185">Reference proteome</keyword>
<sequence>MRQKMIQKIIIDTDPGIDDAMAIHMAFADPRLDVLGLTTIFGNVTIDNATRNALVLAEMAHYETVVSQGALVPRRRPPEPPADFVHGGEGFGNVAPITPQGTAISQPAARYLCETCAAHPGEIIICAVGPLTNLAAALDHDPAIVDNVKAVVVMGGSAAPHGNVSNVAEANIWNDPDAAECVFAASWPVTMVGLDVTEKAQCTPADFATLAEQAPAIGGFLDAATQFYFDFHENKTGTRSCFMHDPSAVLAITDPDYFDFERMALKVICGGDEIGRTLPVEDTSRPQVQVAMQVNGAAVRDKFIELVANADKARDSRR</sequence>
<dbReference type="EC" id="3.2.2.-" evidence="4"/>
<dbReference type="Gene3D" id="3.90.245.10">
    <property type="entry name" value="Ribonucleoside hydrolase-like"/>
    <property type="match status" value="1"/>
</dbReference>